<keyword evidence="5 8" id="KW-0067">ATP-binding</keyword>
<dbReference type="NCBIfam" id="TIGR00017">
    <property type="entry name" value="cmk"/>
    <property type="match status" value="1"/>
</dbReference>
<proteinExistence type="inferred from homology"/>
<dbReference type="AlphaFoldDB" id="A0A6S6S800"/>
<evidence type="ECO:0000256" key="6">
    <source>
        <dbReference type="ARBA" id="ARBA00047615"/>
    </source>
</evidence>
<evidence type="ECO:0000313" key="10">
    <source>
        <dbReference type="EMBL" id="CAA6804511.1"/>
    </source>
</evidence>
<protein>
    <recommendedName>
        <fullName evidence="8">Cytidylate kinase</fullName>
        <shortName evidence="8">CK</shortName>
        <ecNumber evidence="8">2.7.4.25</ecNumber>
    </recommendedName>
    <alternativeName>
        <fullName evidence="8">Cytidine monophosphate kinase</fullName>
        <shortName evidence="8">CMP kinase</shortName>
    </alternativeName>
</protein>
<keyword evidence="3 8" id="KW-0547">Nucleotide-binding</keyword>
<sequence>METSKITIAVDGFAACGKSTLAKALAKELGYVYVDSGAMYRAVTLYFLDHHISIEDADAVEEALKNITIHFENVNGQNHTFLNGKNVEEAIRSMRVSNFVSPVATVSAVRRAMVELQQEMGAKGGIAMDGRDIGTVVFKAAELKLFLTASIEERTRRRLVEWEGKGITDISAKEVEKNLSTRDLIDSTRADSPLCQAEDAIEIDNSLLTPTEQLEFALQLSKDIIEKKATGLVTN</sequence>
<dbReference type="InterPro" id="IPR003136">
    <property type="entry name" value="Cytidylate_kin"/>
</dbReference>
<dbReference type="GO" id="GO:0036431">
    <property type="term" value="F:dCMP kinase activity"/>
    <property type="evidence" value="ECO:0007669"/>
    <property type="project" value="InterPro"/>
</dbReference>
<dbReference type="Gene3D" id="3.40.50.300">
    <property type="entry name" value="P-loop containing nucleotide triphosphate hydrolases"/>
    <property type="match status" value="1"/>
</dbReference>
<dbReference type="InterPro" id="IPR027417">
    <property type="entry name" value="P-loop_NTPase"/>
</dbReference>
<dbReference type="SUPFAM" id="SSF52540">
    <property type="entry name" value="P-loop containing nucleoside triphosphate hydrolases"/>
    <property type="match status" value="1"/>
</dbReference>
<dbReference type="CDD" id="cd02020">
    <property type="entry name" value="CMPK"/>
    <property type="match status" value="1"/>
</dbReference>
<evidence type="ECO:0000256" key="4">
    <source>
        <dbReference type="ARBA" id="ARBA00022777"/>
    </source>
</evidence>
<evidence type="ECO:0000256" key="8">
    <source>
        <dbReference type="HAMAP-Rule" id="MF_00238"/>
    </source>
</evidence>
<comment type="catalytic activity">
    <reaction evidence="7 8">
        <text>CMP + ATP = CDP + ADP</text>
        <dbReference type="Rhea" id="RHEA:11600"/>
        <dbReference type="ChEBI" id="CHEBI:30616"/>
        <dbReference type="ChEBI" id="CHEBI:58069"/>
        <dbReference type="ChEBI" id="CHEBI:60377"/>
        <dbReference type="ChEBI" id="CHEBI:456216"/>
        <dbReference type="EC" id="2.7.4.25"/>
    </reaction>
</comment>
<evidence type="ECO:0000256" key="5">
    <source>
        <dbReference type="ARBA" id="ARBA00022840"/>
    </source>
</evidence>
<dbReference type="InterPro" id="IPR011994">
    <property type="entry name" value="Cytidylate_kinase_dom"/>
</dbReference>
<evidence type="ECO:0000256" key="1">
    <source>
        <dbReference type="ARBA" id="ARBA00009427"/>
    </source>
</evidence>
<name>A0A6S6S800_9BACT</name>
<evidence type="ECO:0000256" key="3">
    <source>
        <dbReference type="ARBA" id="ARBA00022741"/>
    </source>
</evidence>
<accession>A0A6S6S800</accession>
<comment type="catalytic activity">
    <reaction evidence="6 8">
        <text>dCMP + ATP = dCDP + ADP</text>
        <dbReference type="Rhea" id="RHEA:25094"/>
        <dbReference type="ChEBI" id="CHEBI:30616"/>
        <dbReference type="ChEBI" id="CHEBI:57566"/>
        <dbReference type="ChEBI" id="CHEBI:58593"/>
        <dbReference type="ChEBI" id="CHEBI:456216"/>
        <dbReference type="EC" id="2.7.4.25"/>
    </reaction>
</comment>
<evidence type="ECO:0000259" key="9">
    <source>
        <dbReference type="Pfam" id="PF02224"/>
    </source>
</evidence>
<reference evidence="10" key="1">
    <citation type="submission" date="2020-01" db="EMBL/GenBank/DDBJ databases">
        <authorList>
            <person name="Meier V. D."/>
            <person name="Meier V D."/>
        </authorList>
    </citation>
    <scope>NUCLEOTIDE SEQUENCE</scope>
    <source>
        <strain evidence="10">HLG_WM_MAG_10</strain>
    </source>
</reference>
<dbReference type="GO" id="GO:0005524">
    <property type="term" value="F:ATP binding"/>
    <property type="evidence" value="ECO:0007669"/>
    <property type="project" value="UniProtKB-UniRule"/>
</dbReference>
<keyword evidence="2 8" id="KW-0808">Transferase</keyword>
<keyword evidence="4 8" id="KW-0418">Kinase</keyword>
<dbReference type="PANTHER" id="PTHR21299:SF2">
    <property type="entry name" value="CYTIDYLATE KINASE"/>
    <property type="match status" value="1"/>
</dbReference>
<dbReference type="EMBL" id="CACVAQ010000100">
    <property type="protein sequence ID" value="CAA6804511.1"/>
    <property type="molecule type" value="Genomic_DNA"/>
</dbReference>
<dbReference type="HAMAP" id="MF_00238">
    <property type="entry name" value="Cytidyl_kinase_type1"/>
    <property type="match status" value="1"/>
</dbReference>
<dbReference type="CDD" id="cd02019">
    <property type="entry name" value="NK"/>
    <property type="match status" value="1"/>
</dbReference>
<dbReference type="GO" id="GO:0015949">
    <property type="term" value="P:nucleobase-containing small molecule interconversion"/>
    <property type="evidence" value="ECO:0007669"/>
    <property type="project" value="TreeGrafter"/>
</dbReference>
<dbReference type="EC" id="2.7.4.25" evidence="8"/>
<evidence type="ECO:0000256" key="2">
    <source>
        <dbReference type="ARBA" id="ARBA00022679"/>
    </source>
</evidence>
<feature type="domain" description="Cytidylate kinase" evidence="9">
    <location>
        <begin position="8"/>
        <end position="220"/>
    </location>
</feature>
<dbReference type="PANTHER" id="PTHR21299">
    <property type="entry name" value="CYTIDYLATE KINASE/PANTOATE-BETA-ALANINE LIGASE"/>
    <property type="match status" value="1"/>
</dbReference>
<feature type="binding site" evidence="8">
    <location>
        <begin position="12"/>
        <end position="20"/>
    </location>
    <ligand>
        <name>ATP</name>
        <dbReference type="ChEBI" id="CHEBI:30616"/>
    </ligand>
</feature>
<comment type="subcellular location">
    <subcellularLocation>
        <location evidence="8">Cytoplasm</location>
    </subcellularLocation>
</comment>
<keyword evidence="8" id="KW-0963">Cytoplasm</keyword>
<dbReference type="Pfam" id="PF02224">
    <property type="entry name" value="Cytidylate_kin"/>
    <property type="match status" value="1"/>
</dbReference>
<dbReference type="GO" id="GO:0006220">
    <property type="term" value="P:pyrimidine nucleotide metabolic process"/>
    <property type="evidence" value="ECO:0007669"/>
    <property type="project" value="UniProtKB-UniRule"/>
</dbReference>
<organism evidence="10">
    <name type="scientific">uncultured Aureispira sp</name>
    <dbReference type="NCBI Taxonomy" id="1331704"/>
    <lineage>
        <taxon>Bacteria</taxon>
        <taxon>Pseudomonadati</taxon>
        <taxon>Bacteroidota</taxon>
        <taxon>Saprospiria</taxon>
        <taxon>Saprospirales</taxon>
        <taxon>Saprospiraceae</taxon>
        <taxon>Aureispira</taxon>
        <taxon>environmental samples</taxon>
    </lineage>
</organism>
<comment type="similarity">
    <text evidence="1 8">Belongs to the cytidylate kinase family. Type 1 subfamily.</text>
</comment>
<dbReference type="GO" id="GO:0005829">
    <property type="term" value="C:cytosol"/>
    <property type="evidence" value="ECO:0007669"/>
    <property type="project" value="TreeGrafter"/>
</dbReference>
<evidence type="ECO:0000256" key="7">
    <source>
        <dbReference type="ARBA" id="ARBA00048478"/>
    </source>
</evidence>
<gene>
    <name evidence="8" type="primary">cmk</name>
    <name evidence="10" type="ORF">HELGO_WM33562</name>
</gene>